<evidence type="ECO:0000256" key="1">
    <source>
        <dbReference type="SAM" id="MobiDB-lite"/>
    </source>
</evidence>
<reference evidence="2" key="1">
    <citation type="submission" date="2022-02" db="EMBL/GenBank/DDBJ databases">
        <authorList>
            <person name="Giguere J D."/>
        </authorList>
    </citation>
    <scope>NUCLEOTIDE SEQUENCE</scope>
    <source>
        <strain evidence="2">CCAP 1055/1</strain>
    </source>
</reference>
<dbReference type="EMBL" id="OU594945">
    <property type="protein sequence ID" value="CAG9289148.1"/>
    <property type="molecule type" value="Genomic_DNA"/>
</dbReference>
<name>A0A8J9SFG8_PHATR</name>
<protein>
    <submittedName>
        <fullName evidence="2">Uncharacterized protein</fullName>
    </submittedName>
</protein>
<gene>
    <name evidence="2" type="ORF">PTTT1_LOCUS40733</name>
</gene>
<dbReference type="Proteomes" id="UP000836788">
    <property type="component" value="Chromosome 4"/>
</dbReference>
<organism evidence="2">
    <name type="scientific">Phaeodactylum tricornutum</name>
    <name type="common">Diatom</name>
    <dbReference type="NCBI Taxonomy" id="2850"/>
    <lineage>
        <taxon>Eukaryota</taxon>
        <taxon>Sar</taxon>
        <taxon>Stramenopiles</taxon>
        <taxon>Ochrophyta</taxon>
        <taxon>Bacillariophyta</taxon>
        <taxon>Bacillariophyceae</taxon>
        <taxon>Bacillariophycidae</taxon>
        <taxon>Naviculales</taxon>
        <taxon>Phaeodactylaceae</taxon>
        <taxon>Phaeodactylum</taxon>
    </lineage>
</organism>
<accession>A0A8J9SFG8</accession>
<proteinExistence type="predicted"/>
<evidence type="ECO:0000313" key="2">
    <source>
        <dbReference type="EMBL" id="CAG9289148.1"/>
    </source>
</evidence>
<dbReference type="AlphaFoldDB" id="A0A8J9SFG8"/>
<sequence>MPPYAAKDMGDKNNDNLSSAGFLDESRFSTGERPLRMPGYANSLLSQSPSPNTPVENLVRHGTLETNRIIAALATKRRAEEDWTGSYPKRHQYQRCFGSSESKASLAIILKDRTIDTLDRQQNQEALRFMSSSGTVASRQRQFDPSAFACLESQRGYNAFLSSQLGIVQGLEAYNLPTQAQLLSQSLQHRDLTDVSLAQAHYLPLPNLQASLSSRHLNLPLLFQPRFLPGSSLHHFQRPMQASLATRLHNIEGELGLQAQSFGVSSLTPRLGQTVPIRGFPTEKLASQSRLSLPPCDEGQVLPYTSRGNFALGIDEDSNWLSEFHCFVRSELIEVFRAGREDCNSRNNSISYQQVGIRCRFCAHMSSSARAGRSSAFPSSLRQIYQSFTMMLRDHFGNCEAMPAAIHRRFLSSKEMPSQGATDSKRFWVYSAMKIGMADSSDGIIINERTVAVGSSASSFGTNPSEPWADDALASIALVLPRDRSLVSEFLVVLMSQVQLVRLTESERIGNRRSLHIGLTGFGCRCCCEHRRLGLCRVFPARRRTLPSKVNDLYDHIRRCTVTPQQVKDRLMGLKYQRDADSSPGRDEEKEFYDRIWTRLGHSSNSP</sequence>
<feature type="region of interest" description="Disordered" evidence="1">
    <location>
        <begin position="1"/>
        <end position="22"/>
    </location>
</feature>